<dbReference type="OrthoDB" id="9800692at2"/>
<dbReference type="CDD" id="cd02980">
    <property type="entry name" value="TRX_Fd_family"/>
    <property type="match status" value="1"/>
</dbReference>
<keyword evidence="2" id="KW-1185">Reference proteome</keyword>
<reference evidence="1 2" key="1">
    <citation type="submission" date="2016-01" db="EMBL/GenBank/DDBJ databases">
        <authorList>
            <person name="Oliw E.H."/>
        </authorList>
    </citation>
    <scope>NUCLEOTIDE SEQUENCE [LARGE SCALE GENOMIC DNA]</scope>
    <source>
        <strain evidence="1 2">DY10</strain>
    </source>
</reference>
<proteinExistence type="predicted"/>
<dbReference type="RefSeq" id="WP_077133117.1">
    <property type="nucleotide sequence ID" value="NZ_CP014263.1"/>
</dbReference>
<evidence type="ECO:0000313" key="1">
    <source>
        <dbReference type="EMBL" id="AQG81650.1"/>
    </source>
</evidence>
<gene>
    <name evidence="1" type="ORF">AWR27_21480</name>
</gene>
<name>A0A1P9X1Z8_9BACT</name>
<evidence type="ECO:0000313" key="2">
    <source>
        <dbReference type="Proteomes" id="UP000187941"/>
    </source>
</evidence>
<protein>
    <submittedName>
        <fullName evidence="1">Ferredoxin</fullName>
    </submittedName>
</protein>
<dbReference type="Proteomes" id="UP000187941">
    <property type="component" value="Chromosome"/>
</dbReference>
<dbReference type="AlphaFoldDB" id="A0A1P9X1Z8"/>
<accession>A0A1P9X1Z8</accession>
<sequence>MKFKKHVFICTNQKDAPKKSCGTEHGLALVEAFKQELTQRGLQKEIRAQRTGCLDACAFGPTLVVYPEGTYYGNVQLNDVSEIVESHLVNDQPVERLKLDF</sequence>
<dbReference type="InterPro" id="IPR036249">
    <property type="entry name" value="Thioredoxin-like_sf"/>
</dbReference>
<dbReference type="Gene3D" id="3.40.30.10">
    <property type="entry name" value="Glutaredoxin"/>
    <property type="match status" value="1"/>
</dbReference>
<dbReference type="EMBL" id="CP014263">
    <property type="protein sequence ID" value="AQG81650.1"/>
    <property type="molecule type" value="Genomic_DNA"/>
</dbReference>
<dbReference type="KEGG" id="smon:AWR27_21480"/>
<organism evidence="1 2">
    <name type="scientific">Spirosoma montaniterrae</name>
    <dbReference type="NCBI Taxonomy" id="1178516"/>
    <lineage>
        <taxon>Bacteria</taxon>
        <taxon>Pseudomonadati</taxon>
        <taxon>Bacteroidota</taxon>
        <taxon>Cytophagia</taxon>
        <taxon>Cytophagales</taxon>
        <taxon>Cytophagaceae</taxon>
        <taxon>Spirosoma</taxon>
    </lineage>
</organism>
<dbReference type="STRING" id="1178516.AWR27_21480"/>
<dbReference type="SUPFAM" id="SSF52833">
    <property type="entry name" value="Thioredoxin-like"/>
    <property type="match status" value="1"/>
</dbReference>